<accession>A0ABD3AUI6</accession>
<proteinExistence type="predicted"/>
<sequence length="302" mass="34571">MDADFALPGMLYFEIRPNKRKWQVLEKQLLLEYHKIKRIPLIQYLRVILFVVHPRSSRILNQTMLCWSRKPAPRDSTVEIVSSRADECAASSFTVKSILEADFPILPQAKLFSPLVKSDSKSQIEELGEVRKTRKKKSLSEELEQDQTSLGMKLDRRRLLPSNLEASDSFTPLAQLTAICEPIFRLLRKKFNECESRYSDLERTSCALAWAARRLREKEGAWGYINYYGIRYRKEGPSGLPTIKRASLSVAGQPQNGMASSDKQTSELVKSEFKPDGRLSGSTIKEERIRFYSTSSKIATKI</sequence>
<evidence type="ECO:0000313" key="3">
    <source>
        <dbReference type="Proteomes" id="UP001630127"/>
    </source>
</evidence>
<comment type="caution">
    <text evidence="2">The sequence shown here is derived from an EMBL/GenBank/DDBJ whole genome shotgun (WGS) entry which is preliminary data.</text>
</comment>
<dbReference type="AlphaFoldDB" id="A0ABD3AUI6"/>
<name>A0ABD3AUI6_9GENT</name>
<evidence type="ECO:0000313" key="2">
    <source>
        <dbReference type="EMBL" id="KAL3534823.1"/>
    </source>
</evidence>
<protein>
    <submittedName>
        <fullName evidence="2">Uncharacterized protein</fullName>
    </submittedName>
</protein>
<reference evidence="2 3" key="1">
    <citation type="submission" date="2024-11" db="EMBL/GenBank/DDBJ databases">
        <title>A near-complete genome assembly of Cinchona calisaya.</title>
        <authorList>
            <person name="Lian D.C."/>
            <person name="Zhao X.W."/>
            <person name="Wei L."/>
        </authorList>
    </citation>
    <scope>NUCLEOTIDE SEQUENCE [LARGE SCALE GENOMIC DNA]</scope>
    <source>
        <tissue evidence="2">Nenye</tissue>
    </source>
</reference>
<keyword evidence="3" id="KW-1185">Reference proteome</keyword>
<gene>
    <name evidence="2" type="ORF">ACH5RR_003284</name>
</gene>
<dbReference type="EMBL" id="JBJUIK010000002">
    <property type="protein sequence ID" value="KAL3534823.1"/>
    <property type="molecule type" value="Genomic_DNA"/>
</dbReference>
<dbReference type="Proteomes" id="UP001630127">
    <property type="component" value="Unassembled WGS sequence"/>
</dbReference>
<organism evidence="2 3">
    <name type="scientific">Cinchona calisaya</name>
    <dbReference type="NCBI Taxonomy" id="153742"/>
    <lineage>
        <taxon>Eukaryota</taxon>
        <taxon>Viridiplantae</taxon>
        <taxon>Streptophyta</taxon>
        <taxon>Embryophyta</taxon>
        <taxon>Tracheophyta</taxon>
        <taxon>Spermatophyta</taxon>
        <taxon>Magnoliopsida</taxon>
        <taxon>eudicotyledons</taxon>
        <taxon>Gunneridae</taxon>
        <taxon>Pentapetalae</taxon>
        <taxon>asterids</taxon>
        <taxon>lamiids</taxon>
        <taxon>Gentianales</taxon>
        <taxon>Rubiaceae</taxon>
        <taxon>Cinchonoideae</taxon>
        <taxon>Cinchoneae</taxon>
        <taxon>Cinchona</taxon>
    </lineage>
</organism>
<feature type="compositionally biased region" description="Polar residues" evidence="1">
    <location>
        <begin position="252"/>
        <end position="268"/>
    </location>
</feature>
<evidence type="ECO:0000256" key="1">
    <source>
        <dbReference type="SAM" id="MobiDB-lite"/>
    </source>
</evidence>
<feature type="region of interest" description="Disordered" evidence="1">
    <location>
        <begin position="252"/>
        <end position="281"/>
    </location>
</feature>